<name>A0ABQ9Z9K6_9CRUS</name>
<gene>
    <name evidence="1" type="ORF">OUZ56_018695</name>
</gene>
<dbReference type="Proteomes" id="UP001234178">
    <property type="component" value="Unassembled WGS sequence"/>
</dbReference>
<sequence length="188" mass="21430">MACAEQGHVKSVFVEVEVTEILAVAKKSHKPEVHNVLVHYKHIEKNHEFETKSRVAMKLLPILITPRKKDKHAHRHFFDQREESASTQSSIDEIKRPAPFILAIGAELYVVTAGQVFFKFGSQSSTEAILALLAAYYIFDLEYSKYVKSALFFLQSYCLKEPDRVTNSCSALNVFLSLIECYKDRSSQ</sequence>
<comment type="caution">
    <text evidence="1">The sequence shown here is derived from an EMBL/GenBank/DDBJ whole genome shotgun (WGS) entry which is preliminary data.</text>
</comment>
<dbReference type="EMBL" id="JAOYFB010000003">
    <property type="protein sequence ID" value="KAK4009561.1"/>
    <property type="molecule type" value="Genomic_DNA"/>
</dbReference>
<organism evidence="1 2">
    <name type="scientific">Daphnia magna</name>
    <dbReference type="NCBI Taxonomy" id="35525"/>
    <lineage>
        <taxon>Eukaryota</taxon>
        <taxon>Metazoa</taxon>
        <taxon>Ecdysozoa</taxon>
        <taxon>Arthropoda</taxon>
        <taxon>Crustacea</taxon>
        <taxon>Branchiopoda</taxon>
        <taxon>Diplostraca</taxon>
        <taxon>Cladocera</taxon>
        <taxon>Anomopoda</taxon>
        <taxon>Daphniidae</taxon>
        <taxon>Daphnia</taxon>
    </lineage>
</organism>
<proteinExistence type="predicted"/>
<keyword evidence="2" id="KW-1185">Reference proteome</keyword>
<evidence type="ECO:0000313" key="2">
    <source>
        <dbReference type="Proteomes" id="UP001234178"/>
    </source>
</evidence>
<reference evidence="1 2" key="1">
    <citation type="journal article" date="2023" name="Nucleic Acids Res.">
        <title>The hologenome of Daphnia magna reveals possible DNA methylation and microbiome-mediated evolution of the host genome.</title>
        <authorList>
            <person name="Chaturvedi A."/>
            <person name="Li X."/>
            <person name="Dhandapani V."/>
            <person name="Marshall H."/>
            <person name="Kissane S."/>
            <person name="Cuenca-Cambronero M."/>
            <person name="Asole G."/>
            <person name="Calvet F."/>
            <person name="Ruiz-Romero M."/>
            <person name="Marangio P."/>
            <person name="Guigo R."/>
            <person name="Rago D."/>
            <person name="Mirbahai L."/>
            <person name="Eastwood N."/>
            <person name="Colbourne J.K."/>
            <person name="Zhou J."/>
            <person name="Mallon E."/>
            <person name="Orsini L."/>
        </authorList>
    </citation>
    <scope>NUCLEOTIDE SEQUENCE [LARGE SCALE GENOMIC DNA]</scope>
    <source>
        <strain evidence="1">LRV0_1</strain>
    </source>
</reference>
<protein>
    <submittedName>
        <fullName evidence="1">Uncharacterized protein</fullName>
    </submittedName>
</protein>
<evidence type="ECO:0000313" key="1">
    <source>
        <dbReference type="EMBL" id="KAK4009561.1"/>
    </source>
</evidence>
<accession>A0ABQ9Z9K6</accession>